<dbReference type="RefSeq" id="WP_007634522.1">
    <property type="nucleotide sequence ID" value="NC_020514.1"/>
</dbReference>
<dbReference type="Pfam" id="PF02616">
    <property type="entry name" value="SMC_ScpA"/>
    <property type="match status" value="1"/>
</dbReference>
<keyword evidence="2" id="KW-0131">Cell cycle</keyword>
<comment type="subunit">
    <text evidence="2">Component of a cohesin-like complex composed of ScpA, ScpB and the Smc homodimer, in which ScpA and ScpB bind to the head domain of Smc. The presence of the three proteins is required for the association of the complex with DNA.</text>
</comment>
<dbReference type="Proteomes" id="UP000011864">
    <property type="component" value="Chromosome"/>
</dbReference>
<gene>
    <name evidence="2" type="primary">scpA</name>
    <name evidence="3" type="ORF">C427_3981</name>
</gene>
<dbReference type="GO" id="GO:0051301">
    <property type="term" value="P:cell division"/>
    <property type="evidence" value="ECO:0007669"/>
    <property type="project" value="UniProtKB-KW"/>
</dbReference>
<dbReference type="GO" id="GO:0005737">
    <property type="term" value="C:cytoplasm"/>
    <property type="evidence" value="ECO:0007669"/>
    <property type="project" value="UniProtKB-SubCell"/>
</dbReference>
<keyword evidence="2" id="KW-0963">Cytoplasm</keyword>
<dbReference type="GO" id="GO:0007059">
    <property type="term" value="P:chromosome segregation"/>
    <property type="evidence" value="ECO:0007669"/>
    <property type="project" value="UniProtKB-UniRule"/>
</dbReference>
<dbReference type="HOGENOM" id="CLU_038686_0_1_6"/>
<proteinExistence type="inferred from homology"/>
<comment type="similarity">
    <text evidence="2">Belongs to the ScpA family.</text>
</comment>
<dbReference type="PANTHER" id="PTHR33969:SF2">
    <property type="entry name" value="SEGREGATION AND CONDENSATION PROTEIN A"/>
    <property type="match status" value="1"/>
</dbReference>
<sequence>MSADNSSFSATKIANDPVQQPLPLAFVNGEALIEKPEDLYIPPDALELILEAFEGPLDLLLYLIRKQKFDIVNLPVYQVTQQYMEYVELMKDIKLELAAEYLLMAAILAEVKSRMLLPKRPDAEDDEDDPRAELIRRLKEYELIKNAAHELDNIPRQERDVFPAHAQTSDWVAPIRVLPSVSLQEIVLGFQSAMQRAQAFEHHHIEKETLSTRERMSMILQKISAEHFTGFDELFLASEGKAGVVVTFLAILELAKESLIELVQAQPYANIHIRVATGISSEITPEITPEGSQGVQS</sequence>
<dbReference type="InterPro" id="IPR023093">
    <property type="entry name" value="ScpA-like_C"/>
</dbReference>
<dbReference type="eggNOG" id="COG1354">
    <property type="taxonomic scope" value="Bacteria"/>
</dbReference>
<evidence type="ECO:0000313" key="4">
    <source>
        <dbReference type="Proteomes" id="UP000011864"/>
    </source>
</evidence>
<dbReference type="AlphaFoldDB" id="K7AJY6"/>
<evidence type="ECO:0000256" key="1">
    <source>
        <dbReference type="ARBA" id="ARBA00044777"/>
    </source>
</evidence>
<protein>
    <recommendedName>
        <fullName evidence="1 2">Segregation and condensation protein A</fullName>
    </recommendedName>
</protein>
<dbReference type="OrthoDB" id="9811016at2"/>
<accession>K7AJY6</accession>
<reference evidence="3 4" key="1">
    <citation type="journal article" date="2013" name="Genome Announc.">
        <title>Complete Genome Sequence of Glaciecola psychrophila Strain 170T.</title>
        <authorList>
            <person name="Yin J."/>
            <person name="Chen J."/>
            <person name="Liu G."/>
            <person name="Yu Y."/>
            <person name="Song L."/>
            <person name="Wang X."/>
            <person name="Qu X."/>
        </authorList>
    </citation>
    <scope>NUCLEOTIDE SEQUENCE [LARGE SCALE GENOMIC DNA]</scope>
    <source>
        <strain evidence="3 4">170</strain>
    </source>
</reference>
<keyword evidence="2" id="KW-0132">Cell division</keyword>
<evidence type="ECO:0000256" key="2">
    <source>
        <dbReference type="HAMAP-Rule" id="MF_01805"/>
    </source>
</evidence>
<dbReference type="KEGG" id="gps:C427_3981"/>
<keyword evidence="4" id="KW-1185">Reference proteome</keyword>
<keyword evidence="2" id="KW-0159">Chromosome partition</keyword>
<dbReference type="PATRIC" id="fig|1129794.4.peg.3965"/>
<comment type="function">
    <text evidence="2">Participates in chromosomal partition during cell division. May act via the formation of a condensin-like complex containing Smc and ScpB that pull DNA away from mid-cell into both cell halves.</text>
</comment>
<dbReference type="Gene3D" id="6.10.250.2410">
    <property type="match status" value="1"/>
</dbReference>
<organism evidence="3 4">
    <name type="scientific">Paraglaciecola psychrophila 170</name>
    <dbReference type="NCBI Taxonomy" id="1129794"/>
    <lineage>
        <taxon>Bacteria</taxon>
        <taxon>Pseudomonadati</taxon>
        <taxon>Pseudomonadota</taxon>
        <taxon>Gammaproteobacteria</taxon>
        <taxon>Alteromonadales</taxon>
        <taxon>Alteromonadaceae</taxon>
        <taxon>Paraglaciecola</taxon>
    </lineage>
</organism>
<dbReference type="GO" id="GO:0006260">
    <property type="term" value="P:DNA replication"/>
    <property type="evidence" value="ECO:0007669"/>
    <property type="project" value="UniProtKB-UniRule"/>
</dbReference>
<dbReference type="HAMAP" id="MF_01805">
    <property type="entry name" value="ScpA"/>
    <property type="match status" value="1"/>
</dbReference>
<name>K7AJY6_9ALTE</name>
<dbReference type="STRING" id="1129794.C427_3981"/>
<comment type="subcellular location">
    <subcellularLocation>
        <location evidence="2">Cytoplasm</location>
    </subcellularLocation>
    <text evidence="2">Associated with two foci at the outer edges of the nucleoid region in young cells, and at four foci within both cell halves in older cells.</text>
</comment>
<dbReference type="PANTHER" id="PTHR33969">
    <property type="entry name" value="SEGREGATION AND CONDENSATION PROTEIN A"/>
    <property type="match status" value="1"/>
</dbReference>
<dbReference type="Gene3D" id="1.10.10.580">
    <property type="entry name" value="Structural maintenance of chromosome 1. Chain E"/>
    <property type="match status" value="1"/>
</dbReference>
<evidence type="ECO:0000313" key="3">
    <source>
        <dbReference type="EMBL" id="AGH46086.1"/>
    </source>
</evidence>
<dbReference type="EMBL" id="CP003837">
    <property type="protein sequence ID" value="AGH46086.1"/>
    <property type="molecule type" value="Genomic_DNA"/>
</dbReference>
<dbReference type="InterPro" id="IPR003768">
    <property type="entry name" value="ScpA"/>
</dbReference>